<name>A0A2J8RN37_PONAB</name>
<dbReference type="AlphaFoldDB" id="A0A2J8RN37"/>
<evidence type="ECO:0000313" key="1">
    <source>
        <dbReference type="EMBL" id="PNJ09933.1"/>
    </source>
</evidence>
<sequence>MTLRLDVGGIPSLAPRVYISGSPSQRFLPRKRNKGESAGRDSLLAGSARFGSRGEAQLQGSELLSRNAGESLVRIRSCGQELITCLPRPETGGKFEVDTRKPVCPPSPARAARASAAAVAAAAAALTPPTMDSFDLALLQEWDLESLWGEDILNQRNDSLVVEFQSSASRCRSVYEPDRNALRR</sequence>
<accession>A0A2J8RN37</accession>
<proteinExistence type="predicted"/>
<feature type="non-terminal residue" evidence="1">
    <location>
        <position position="184"/>
    </location>
</feature>
<dbReference type="EMBL" id="NDHI03003667">
    <property type="protein sequence ID" value="PNJ09933.1"/>
    <property type="molecule type" value="Genomic_DNA"/>
</dbReference>
<protein>
    <submittedName>
        <fullName evidence="1">AFF3 isoform 7</fullName>
    </submittedName>
</protein>
<comment type="caution">
    <text evidence="1">The sequence shown here is derived from an EMBL/GenBank/DDBJ whole genome shotgun (WGS) entry which is preliminary data.</text>
</comment>
<gene>
    <name evidence="1" type="ORF">CR201_G0049697</name>
</gene>
<reference evidence="1" key="1">
    <citation type="submission" date="2017-12" db="EMBL/GenBank/DDBJ databases">
        <title>High-resolution comparative analysis of great ape genomes.</title>
        <authorList>
            <person name="Pollen A."/>
            <person name="Hastie A."/>
            <person name="Hormozdiari F."/>
            <person name="Dougherty M."/>
            <person name="Liu R."/>
            <person name="Chaisson M."/>
            <person name="Hoppe E."/>
            <person name="Hill C."/>
            <person name="Pang A."/>
            <person name="Hillier L."/>
            <person name="Baker C."/>
            <person name="Armstrong J."/>
            <person name="Shendure J."/>
            <person name="Paten B."/>
            <person name="Wilson R."/>
            <person name="Chao H."/>
            <person name="Schneider V."/>
            <person name="Ventura M."/>
            <person name="Kronenberg Z."/>
            <person name="Murali S."/>
            <person name="Gordon D."/>
            <person name="Cantsilieris S."/>
            <person name="Munson K."/>
            <person name="Nelson B."/>
            <person name="Raja A."/>
            <person name="Underwood J."/>
            <person name="Diekhans M."/>
            <person name="Fiddes I."/>
            <person name="Haussler D."/>
            <person name="Eichler E."/>
        </authorList>
    </citation>
    <scope>NUCLEOTIDE SEQUENCE [LARGE SCALE GENOMIC DNA]</scope>
    <source>
        <strain evidence="1">Susie</strain>
    </source>
</reference>
<organism evidence="1">
    <name type="scientific">Pongo abelii</name>
    <name type="common">Sumatran orangutan</name>
    <name type="synonym">Pongo pygmaeus abelii</name>
    <dbReference type="NCBI Taxonomy" id="9601"/>
    <lineage>
        <taxon>Eukaryota</taxon>
        <taxon>Metazoa</taxon>
        <taxon>Chordata</taxon>
        <taxon>Craniata</taxon>
        <taxon>Vertebrata</taxon>
        <taxon>Euteleostomi</taxon>
        <taxon>Mammalia</taxon>
        <taxon>Eutheria</taxon>
        <taxon>Euarchontoglires</taxon>
        <taxon>Primates</taxon>
        <taxon>Haplorrhini</taxon>
        <taxon>Catarrhini</taxon>
        <taxon>Hominidae</taxon>
        <taxon>Pongo</taxon>
    </lineage>
</organism>